<feature type="compositionally biased region" description="Polar residues" evidence="1">
    <location>
        <begin position="75"/>
        <end position="91"/>
    </location>
</feature>
<dbReference type="EMBL" id="JAVDRP010000016">
    <property type="protein sequence ID" value="MDR6412188.1"/>
    <property type="molecule type" value="Genomic_DNA"/>
</dbReference>
<protein>
    <recommendedName>
        <fullName evidence="5">TrbM protein</fullName>
    </recommendedName>
</protein>
<accession>A0ABU1LZK6</accession>
<name>A0ABU1LZK6_9BURK</name>
<dbReference type="Proteomes" id="UP001264340">
    <property type="component" value="Unassembled WGS sequence"/>
</dbReference>
<dbReference type="Pfam" id="PF07424">
    <property type="entry name" value="TrbM"/>
    <property type="match status" value="1"/>
</dbReference>
<organism evidence="3 4">
    <name type="scientific">Paraburkholderia terricola</name>
    <dbReference type="NCBI Taxonomy" id="169427"/>
    <lineage>
        <taxon>Bacteria</taxon>
        <taxon>Pseudomonadati</taxon>
        <taxon>Pseudomonadota</taxon>
        <taxon>Betaproteobacteria</taxon>
        <taxon>Burkholderiales</taxon>
        <taxon>Burkholderiaceae</taxon>
        <taxon>Paraburkholderia</taxon>
    </lineage>
</organism>
<proteinExistence type="predicted"/>
<keyword evidence="4" id="KW-1185">Reference proteome</keyword>
<feature type="signal peptide" evidence="2">
    <location>
        <begin position="1"/>
        <end position="26"/>
    </location>
</feature>
<dbReference type="InterPro" id="IPR009989">
    <property type="entry name" value="TrbM"/>
</dbReference>
<dbReference type="RefSeq" id="WP_310125949.1">
    <property type="nucleotide sequence ID" value="NZ_JAVDRP010000016.1"/>
</dbReference>
<comment type="caution">
    <text evidence="3">The sequence shown here is derived from an EMBL/GenBank/DDBJ whole genome shotgun (WGS) entry which is preliminary data.</text>
</comment>
<evidence type="ECO:0008006" key="5">
    <source>
        <dbReference type="Google" id="ProtNLM"/>
    </source>
</evidence>
<evidence type="ECO:0000256" key="1">
    <source>
        <dbReference type="SAM" id="MobiDB-lite"/>
    </source>
</evidence>
<sequence length="109" mass="11324">MKRSLNALAMAGVLFAGIVAMTPAHADYDNEDACGAVLCLAGLIAGGSAGGDCKNYMTGYFSIVKFHHGHFDETGTSNARSDFTNQCQSVGGDTKKGVNDRYGNVQSGP</sequence>
<evidence type="ECO:0000256" key="2">
    <source>
        <dbReference type="SAM" id="SignalP"/>
    </source>
</evidence>
<gene>
    <name evidence="3" type="ORF">J2804_005623</name>
</gene>
<evidence type="ECO:0000313" key="3">
    <source>
        <dbReference type="EMBL" id="MDR6412188.1"/>
    </source>
</evidence>
<feature type="region of interest" description="Disordered" evidence="1">
    <location>
        <begin position="75"/>
        <end position="109"/>
    </location>
</feature>
<keyword evidence="2" id="KW-0732">Signal</keyword>
<feature type="chain" id="PRO_5045842731" description="TrbM protein" evidence="2">
    <location>
        <begin position="27"/>
        <end position="109"/>
    </location>
</feature>
<evidence type="ECO:0000313" key="4">
    <source>
        <dbReference type="Proteomes" id="UP001264340"/>
    </source>
</evidence>
<reference evidence="3 4" key="1">
    <citation type="submission" date="2023-07" db="EMBL/GenBank/DDBJ databases">
        <title>Sorghum-associated microbial communities from plants grown in Nebraska, USA.</title>
        <authorList>
            <person name="Schachtman D."/>
        </authorList>
    </citation>
    <scope>NUCLEOTIDE SEQUENCE [LARGE SCALE GENOMIC DNA]</scope>
    <source>
        <strain evidence="3 4">DS1316</strain>
    </source>
</reference>